<dbReference type="AlphaFoldDB" id="A0A517YU86"/>
<dbReference type="InterPro" id="IPR010502">
    <property type="entry name" value="Carb-bd_dom_fam9"/>
</dbReference>
<dbReference type="GO" id="GO:0030246">
    <property type="term" value="F:carbohydrate binding"/>
    <property type="evidence" value="ECO:0007669"/>
    <property type="project" value="InterPro"/>
</dbReference>
<keyword evidence="3" id="KW-1185">Reference proteome</keyword>
<accession>A0A517YU86</accession>
<evidence type="ECO:0000259" key="1">
    <source>
        <dbReference type="Pfam" id="PF16011"/>
    </source>
</evidence>
<feature type="domain" description="Carbohydrate-binding" evidence="1">
    <location>
        <begin position="39"/>
        <end position="221"/>
    </location>
</feature>
<dbReference type="SUPFAM" id="SSF49344">
    <property type="entry name" value="CBD9-like"/>
    <property type="match status" value="1"/>
</dbReference>
<dbReference type="GO" id="GO:0004553">
    <property type="term" value="F:hydrolase activity, hydrolyzing O-glycosyl compounds"/>
    <property type="evidence" value="ECO:0007669"/>
    <property type="project" value="InterPro"/>
</dbReference>
<reference evidence="2 3" key="1">
    <citation type="submission" date="2019-02" db="EMBL/GenBank/DDBJ databases">
        <title>Deep-cultivation of Planctomycetes and their phenomic and genomic characterization uncovers novel biology.</title>
        <authorList>
            <person name="Wiegand S."/>
            <person name="Jogler M."/>
            <person name="Boedeker C."/>
            <person name="Pinto D."/>
            <person name="Vollmers J."/>
            <person name="Rivas-Marin E."/>
            <person name="Kohn T."/>
            <person name="Peeters S.H."/>
            <person name="Heuer A."/>
            <person name="Rast P."/>
            <person name="Oberbeckmann S."/>
            <person name="Bunk B."/>
            <person name="Jeske O."/>
            <person name="Meyerdierks A."/>
            <person name="Storesund J.E."/>
            <person name="Kallscheuer N."/>
            <person name="Luecker S."/>
            <person name="Lage O.M."/>
            <person name="Pohl T."/>
            <person name="Merkel B.J."/>
            <person name="Hornburger P."/>
            <person name="Mueller R.-W."/>
            <person name="Bruemmer F."/>
            <person name="Labrenz M."/>
            <person name="Spormann A.M."/>
            <person name="Op den Camp H."/>
            <person name="Overmann J."/>
            <person name="Amann R."/>
            <person name="Jetten M.S.M."/>
            <person name="Mascher T."/>
            <person name="Medema M.H."/>
            <person name="Devos D.P."/>
            <person name="Kaster A.-K."/>
            <person name="Ovreas L."/>
            <person name="Rohde M."/>
            <person name="Galperin M.Y."/>
            <person name="Jogler C."/>
        </authorList>
    </citation>
    <scope>NUCLEOTIDE SEQUENCE [LARGE SCALE GENOMIC DNA]</scope>
    <source>
        <strain evidence="2 3">KS4</strain>
    </source>
</reference>
<dbReference type="GO" id="GO:0016052">
    <property type="term" value="P:carbohydrate catabolic process"/>
    <property type="evidence" value="ECO:0007669"/>
    <property type="project" value="InterPro"/>
</dbReference>
<dbReference type="Gene3D" id="2.60.40.1190">
    <property type="match status" value="1"/>
</dbReference>
<dbReference type="RefSeq" id="WP_145077139.1">
    <property type="nucleotide sequence ID" value="NZ_CP036425.1"/>
</dbReference>
<dbReference type="Pfam" id="PF16011">
    <property type="entry name" value="CBM9_2"/>
    <property type="match status" value="1"/>
</dbReference>
<organism evidence="2 3">
    <name type="scientific">Poriferisphaera corsica</name>
    <dbReference type="NCBI Taxonomy" id="2528020"/>
    <lineage>
        <taxon>Bacteria</taxon>
        <taxon>Pseudomonadati</taxon>
        <taxon>Planctomycetota</taxon>
        <taxon>Phycisphaerae</taxon>
        <taxon>Phycisphaerales</taxon>
        <taxon>Phycisphaeraceae</taxon>
        <taxon>Poriferisphaera</taxon>
    </lineage>
</organism>
<sequence>MKEYRVVKAAGKPGLDGDWSGAVWGGVTAARLEAFHERSSDHQPGVEVKMVYDEAGVYVHFRVVDQYVIAKYCERQSYVCRDSCAEFFVQPINGKGYFNFEVSCGGHILLAYTMKPRKEDVEVSNEWLDQIEIYHSMPERVEEEVKEETVWQVEYFVPWVLFEAYLGGWDGQKPGEGKEVTWRGNFYKCADESSHPHWGMWQDVGEKLDYHQPDKFGQIVFE</sequence>
<evidence type="ECO:0000313" key="3">
    <source>
        <dbReference type="Proteomes" id="UP000317369"/>
    </source>
</evidence>
<dbReference type="KEGG" id="pcor:KS4_18610"/>
<gene>
    <name evidence="2" type="ORF">KS4_18610</name>
</gene>
<protein>
    <recommendedName>
        <fullName evidence="1">Carbohydrate-binding domain-containing protein</fullName>
    </recommendedName>
</protein>
<dbReference type="Proteomes" id="UP000317369">
    <property type="component" value="Chromosome"/>
</dbReference>
<dbReference type="OrthoDB" id="9801646at2"/>
<name>A0A517YU86_9BACT</name>
<evidence type="ECO:0000313" key="2">
    <source>
        <dbReference type="EMBL" id="QDU33803.1"/>
    </source>
</evidence>
<proteinExistence type="predicted"/>
<dbReference type="EMBL" id="CP036425">
    <property type="protein sequence ID" value="QDU33803.1"/>
    <property type="molecule type" value="Genomic_DNA"/>
</dbReference>
<dbReference type="CDD" id="cd09620">
    <property type="entry name" value="CBM9_like_3"/>
    <property type="match status" value="1"/>
</dbReference>